<accession>A0A3E1P9Q9</accession>
<proteinExistence type="predicted"/>
<feature type="domain" description="Methyltransferase type 11" evidence="1">
    <location>
        <begin position="115"/>
        <end position="172"/>
    </location>
</feature>
<organism evidence="2 3">
    <name type="scientific">Chitinophaga silvisoli</name>
    <dbReference type="NCBI Taxonomy" id="2291814"/>
    <lineage>
        <taxon>Bacteria</taxon>
        <taxon>Pseudomonadati</taxon>
        <taxon>Bacteroidota</taxon>
        <taxon>Chitinophagia</taxon>
        <taxon>Chitinophagales</taxon>
        <taxon>Chitinophagaceae</taxon>
        <taxon>Chitinophaga</taxon>
    </lineage>
</organism>
<dbReference type="Proteomes" id="UP000261174">
    <property type="component" value="Unassembled WGS sequence"/>
</dbReference>
<keyword evidence="2" id="KW-0489">Methyltransferase</keyword>
<protein>
    <submittedName>
        <fullName evidence="2">Class I SAM-dependent methyltransferase</fullName>
    </submittedName>
</protein>
<dbReference type="OrthoDB" id="3896938at2"/>
<gene>
    <name evidence="2" type="ORF">DXN04_05345</name>
</gene>
<sequence length="272" mass="31414">MRQIIKKILKRTALPLYLQFRGLYYSGNTVNCPCCNHSFTHFLPLGVDRRPGQCPRCRSNERDRALWLYLQRHPAFIAPGKKLLHIGPEAIFYNYFRKIKGLQYTPADKFAQMFESTYPADTIYLDITDMPEIPDNTYDVILCSHVLEYIHDDAQAMRELRRVLKPDGIALIQVPIKHGMKKTYQDYSITSPAQRAIAFGDPGHVRFYGEDYADKLASQGLAPDFIPFTTLFSEEEIRRYGLVKYDDFQLTSKVELYQQLAGMPLLLLSMLA</sequence>
<dbReference type="RefSeq" id="WP_116852242.1">
    <property type="nucleotide sequence ID" value="NZ_QTJV01000001.1"/>
</dbReference>
<dbReference type="CDD" id="cd02440">
    <property type="entry name" value="AdoMet_MTases"/>
    <property type="match status" value="1"/>
</dbReference>
<name>A0A3E1P9Q9_9BACT</name>
<evidence type="ECO:0000259" key="1">
    <source>
        <dbReference type="Pfam" id="PF08241"/>
    </source>
</evidence>
<keyword evidence="2" id="KW-0808">Transferase</keyword>
<dbReference type="Gene3D" id="3.40.50.150">
    <property type="entry name" value="Vaccinia Virus protein VP39"/>
    <property type="match status" value="1"/>
</dbReference>
<evidence type="ECO:0000313" key="3">
    <source>
        <dbReference type="Proteomes" id="UP000261174"/>
    </source>
</evidence>
<reference evidence="2 3" key="1">
    <citation type="submission" date="2018-08" db="EMBL/GenBank/DDBJ databases">
        <title>Chitinophaga sp. K20C18050901, a novel bacterium isolated from forest soil.</title>
        <authorList>
            <person name="Wang C."/>
        </authorList>
    </citation>
    <scope>NUCLEOTIDE SEQUENCE [LARGE SCALE GENOMIC DNA]</scope>
    <source>
        <strain evidence="2 3">K20C18050901</strain>
    </source>
</reference>
<dbReference type="GO" id="GO:0008757">
    <property type="term" value="F:S-adenosylmethionine-dependent methyltransferase activity"/>
    <property type="evidence" value="ECO:0007669"/>
    <property type="project" value="InterPro"/>
</dbReference>
<dbReference type="GO" id="GO:0032259">
    <property type="term" value="P:methylation"/>
    <property type="evidence" value="ECO:0007669"/>
    <property type="project" value="UniProtKB-KW"/>
</dbReference>
<dbReference type="InterPro" id="IPR013216">
    <property type="entry name" value="Methyltransf_11"/>
</dbReference>
<dbReference type="EMBL" id="QTJV01000001">
    <property type="protein sequence ID" value="RFM36922.1"/>
    <property type="molecule type" value="Genomic_DNA"/>
</dbReference>
<comment type="caution">
    <text evidence="2">The sequence shown here is derived from an EMBL/GenBank/DDBJ whole genome shotgun (WGS) entry which is preliminary data.</text>
</comment>
<dbReference type="InterPro" id="IPR029063">
    <property type="entry name" value="SAM-dependent_MTases_sf"/>
</dbReference>
<dbReference type="Pfam" id="PF08241">
    <property type="entry name" value="Methyltransf_11"/>
    <property type="match status" value="1"/>
</dbReference>
<keyword evidence="3" id="KW-1185">Reference proteome</keyword>
<dbReference type="AlphaFoldDB" id="A0A3E1P9Q9"/>
<evidence type="ECO:0000313" key="2">
    <source>
        <dbReference type="EMBL" id="RFM36922.1"/>
    </source>
</evidence>
<dbReference type="SUPFAM" id="SSF53335">
    <property type="entry name" value="S-adenosyl-L-methionine-dependent methyltransferases"/>
    <property type="match status" value="1"/>
</dbReference>